<name>A0ABV2BYC2_9GAMM</name>
<reference evidence="1 2" key="1">
    <citation type="submission" date="2024-06" db="EMBL/GenBank/DDBJ databases">
        <authorList>
            <person name="Li F."/>
        </authorList>
    </citation>
    <scope>NUCLEOTIDE SEQUENCE [LARGE SCALE GENOMIC DNA]</scope>
    <source>
        <strain evidence="1 2">GXAS 311</strain>
    </source>
</reference>
<dbReference type="Proteomes" id="UP001548189">
    <property type="component" value="Unassembled WGS sequence"/>
</dbReference>
<accession>A0ABV2BYC2</accession>
<gene>
    <name evidence="1" type="ORF">ABVT43_17415</name>
</gene>
<comment type="caution">
    <text evidence="1">The sequence shown here is derived from an EMBL/GenBank/DDBJ whole genome shotgun (WGS) entry which is preliminary data.</text>
</comment>
<evidence type="ECO:0000313" key="1">
    <source>
        <dbReference type="EMBL" id="MET1256925.1"/>
    </source>
</evidence>
<protein>
    <submittedName>
        <fullName evidence="1">Uncharacterized protein</fullName>
    </submittedName>
</protein>
<proteinExistence type="predicted"/>
<sequence>MTTRGIEVVEKHTSRFGFDDANQIMIDRLKRIEAGEIDVTPQDLNFYSHELREYVRYRKLGYETGVPANTDAATDLWRQTHSATLDDYNLPLQADELLYHPDALKVLYGD</sequence>
<evidence type="ECO:0000313" key="2">
    <source>
        <dbReference type="Proteomes" id="UP001548189"/>
    </source>
</evidence>
<keyword evidence="2" id="KW-1185">Reference proteome</keyword>
<dbReference type="EMBL" id="JBEVCJ010000030">
    <property type="protein sequence ID" value="MET1256925.1"/>
    <property type="molecule type" value="Genomic_DNA"/>
</dbReference>
<dbReference type="RefSeq" id="WP_353897505.1">
    <property type="nucleotide sequence ID" value="NZ_JBEVCJ010000030.1"/>
</dbReference>
<organism evidence="1 2">
    <name type="scientific">Aliikangiella maris</name>
    <dbReference type="NCBI Taxonomy" id="3162458"/>
    <lineage>
        <taxon>Bacteria</taxon>
        <taxon>Pseudomonadati</taxon>
        <taxon>Pseudomonadota</taxon>
        <taxon>Gammaproteobacteria</taxon>
        <taxon>Oceanospirillales</taxon>
        <taxon>Pleioneaceae</taxon>
        <taxon>Aliikangiella</taxon>
    </lineage>
</organism>